<dbReference type="Gene3D" id="1.10.287.470">
    <property type="entry name" value="Helix hairpin bin"/>
    <property type="match status" value="1"/>
</dbReference>
<accession>A0A3M8QV13</accession>
<dbReference type="InterPro" id="IPR050465">
    <property type="entry name" value="UPF0194_transport"/>
</dbReference>
<dbReference type="Gene3D" id="2.40.50.100">
    <property type="match status" value="1"/>
</dbReference>
<proteinExistence type="predicted"/>
<dbReference type="PANTHER" id="PTHR32347:SF23">
    <property type="entry name" value="BLL5650 PROTEIN"/>
    <property type="match status" value="1"/>
</dbReference>
<dbReference type="GO" id="GO:0030313">
    <property type="term" value="C:cell envelope"/>
    <property type="evidence" value="ECO:0007669"/>
    <property type="project" value="UniProtKB-SubCell"/>
</dbReference>
<sequence length="362" mass="40039">MRNKILFGLAIVGILIGLVSAYVYSRQTPPLPPIATNYNPYVNGIYANGIIESYAANGENINIYPQVSGRVTRIFVHEGQLVAKGTPLFAIDDSVQKEVVAQNKAQAQAALAMLQELRAEPRKETLTIAKKQVEYARASLQYQQAQLAITKKEMAINPQAVSKLALENVQNSVLIAENNLKVAQAQYALTKAGAWSYDIRNQQAIYDAAQKTYASNDALLQEYVVRAPVTGDVLRISTAIGSYASPQGVYGTYTQGMDPVVVMGRKSGYLQVRAYLDEILVPRLPPPADITAKMFIRGLNNVSVPLQFVRIQPYVTPKIELSDQRTEKVDVRVLPIIFKFKIPEHMNLFPGELVDVYIGKKP</sequence>
<name>A0A3M8QV13_9PROT</name>
<evidence type="ECO:0000256" key="1">
    <source>
        <dbReference type="ARBA" id="ARBA00004196"/>
    </source>
</evidence>
<gene>
    <name evidence="4" type="ORF">EC580_10995</name>
</gene>
<evidence type="ECO:0000256" key="2">
    <source>
        <dbReference type="ARBA" id="ARBA00023054"/>
    </source>
</evidence>
<comment type="caution">
    <text evidence="4">The sequence shown here is derived from an EMBL/GenBank/DDBJ whole genome shotgun (WGS) entry which is preliminary data.</text>
</comment>
<feature type="domain" description="Multidrug resistance protein MdtA-like barrel-sandwich hybrid" evidence="3">
    <location>
        <begin position="60"/>
        <end position="245"/>
    </location>
</feature>
<dbReference type="AlphaFoldDB" id="A0A3M8QV13"/>
<comment type="subcellular location">
    <subcellularLocation>
        <location evidence="1">Cell envelope</location>
    </subcellularLocation>
</comment>
<dbReference type="PANTHER" id="PTHR32347">
    <property type="entry name" value="EFFLUX SYSTEM COMPONENT YKNX-RELATED"/>
    <property type="match status" value="1"/>
</dbReference>
<organism evidence="4">
    <name type="scientific">Acidithiobacillus sulfuriphilus</name>
    <dbReference type="NCBI Taxonomy" id="1867749"/>
    <lineage>
        <taxon>Bacteria</taxon>
        <taxon>Pseudomonadati</taxon>
        <taxon>Pseudomonadota</taxon>
        <taxon>Acidithiobacillia</taxon>
        <taxon>Acidithiobacillales</taxon>
        <taxon>Acidithiobacillaceae</taxon>
        <taxon>Acidithiobacillus</taxon>
    </lineage>
</organism>
<dbReference type="OrthoDB" id="9785187at2"/>
<dbReference type="EMBL" id="RIZI01000184">
    <property type="protein sequence ID" value="RNF59511.1"/>
    <property type="molecule type" value="Genomic_DNA"/>
</dbReference>
<protein>
    <submittedName>
        <fullName evidence="4">Biotin/lipoyl-binding protein</fullName>
    </submittedName>
</protein>
<keyword evidence="2" id="KW-0175">Coiled coil</keyword>
<dbReference type="RefSeq" id="WP_123104998.1">
    <property type="nucleotide sequence ID" value="NZ_CP127527.1"/>
</dbReference>
<dbReference type="Pfam" id="PF25917">
    <property type="entry name" value="BSH_RND"/>
    <property type="match status" value="1"/>
</dbReference>
<reference evidence="4" key="1">
    <citation type="submission" date="2018-10" db="EMBL/GenBank/DDBJ databases">
        <title>Acidithiobacillus sulfuriphilus sp. nov.: an extremely acidophilic sulfur-oxidizing chemolithotroph isolated from a neutral pH environment.</title>
        <authorList>
            <person name="Falagan C."/>
            <person name="Moya-Beltran A."/>
            <person name="Quatrini R."/>
            <person name="Johnson D.B."/>
        </authorList>
    </citation>
    <scope>NUCLEOTIDE SEQUENCE [LARGE SCALE GENOMIC DNA]</scope>
    <source>
        <strain evidence="4">CJ-2</strain>
    </source>
</reference>
<dbReference type="InterPro" id="IPR058625">
    <property type="entry name" value="MdtA-like_BSH"/>
</dbReference>
<evidence type="ECO:0000313" key="4">
    <source>
        <dbReference type="EMBL" id="RNF59511.1"/>
    </source>
</evidence>
<dbReference type="SUPFAM" id="SSF111369">
    <property type="entry name" value="HlyD-like secretion proteins"/>
    <property type="match status" value="1"/>
</dbReference>
<evidence type="ECO:0000259" key="3">
    <source>
        <dbReference type="Pfam" id="PF25917"/>
    </source>
</evidence>